<evidence type="ECO:0000256" key="1">
    <source>
        <dbReference type="ARBA" id="ARBA00022679"/>
    </source>
</evidence>
<evidence type="ECO:0000259" key="4">
    <source>
        <dbReference type="PROSITE" id="PS51186"/>
    </source>
</evidence>
<dbReference type="Proteomes" id="UP000295818">
    <property type="component" value="Unassembled WGS sequence"/>
</dbReference>
<reference evidence="5 6" key="1">
    <citation type="journal article" date="2015" name="Stand. Genomic Sci.">
        <title>Genomic Encyclopedia of Bacterial and Archaeal Type Strains, Phase III: the genomes of soil and plant-associated and newly described type strains.</title>
        <authorList>
            <person name="Whitman W.B."/>
            <person name="Woyke T."/>
            <person name="Klenk H.P."/>
            <person name="Zhou Y."/>
            <person name="Lilburn T.G."/>
            <person name="Beck B.J."/>
            <person name="De Vos P."/>
            <person name="Vandamme P."/>
            <person name="Eisen J.A."/>
            <person name="Garrity G."/>
            <person name="Hugenholtz P."/>
            <person name="Kyrpides N.C."/>
        </authorList>
    </citation>
    <scope>NUCLEOTIDE SEQUENCE [LARGE SCALE GENOMIC DNA]</scope>
    <source>
        <strain evidence="5 6">VKM Ac-2538</strain>
    </source>
</reference>
<dbReference type="RefSeq" id="WP_132186864.1">
    <property type="nucleotide sequence ID" value="NZ_SLWM01000001.1"/>
</dbReference>
<keyword evidence="1" id="KW-0808">Transferase</keyword>
<evidence type="ECO:0000313" key="5">
    <source>
        <dbReference type="EMBL" id="TCO32211.1"/>
    </source>
</evidence>
<keyword evidence="6" id="KW-1185">Reference proteome</keyword>
<dbReference type="EMBL" id="SLWM01000001">
    <property type="protein sequence ID" value="TCO32211.1"/>
    <property type="molecule type" value="Genomic_DNA"/>
</dbReference>
<name>A0ABY2BVM5_9ACTN</name>
<dbReference type="PROSITE" id="PS51186">
    <property type="entry name" value="GNAT"/>
    <property type="match status" value="2"/>
</dbReference>
<comment type="similarity">
    <text evidence="3">Belongs to the acetyltransferase family. RimJ subfamily.</text>
</comment>
<proteinExistence type="inferred from homology"/>
<dbReference type="PANTHER" id="PTHR43792">
    <property type="entry name" value="GNAT FAMILY, PUTATIVE (AFU_ORTHOLOGUE AFUA_3G00765)-RELATED-RELATED"/>
    <property type="match status" value="1"/>
</dbReference>
<sequence>MRFPEDVPALTDGTVTLRAHTSADIKPAFDVCQDPVMQQWTTIPVPYEWQHAEQYLTEFIPSGWRDGSSWGWAIEYDGRYAGTIDLRPGAGGVGEIGFGLAPWARSNGVMTRAVKLTLGYAFDQGWERVIWRAYVGNWGSRRVAWKSGFRNLVMAPAHGVARGVRKDEWIASITRDDDPEPQGHWWSVPVLEADGVRLREFRSTDAKRVAEACSDERTQMWLAGLPSPYTLDAAESFIESRQEIRASGEGVTWVIVDPDTDELLGNVSVFDLRNRIDQTMGEIGYWAHPDARGRGVMSKAVGLVIRHAFTPVEDGGLGRRRLALFAAEGNTASMHVAEVNGFTEVGVERSASPTRDGRFLDTHCFDLLRTD</sequence>
<evidence type="ECO:0000256" key="2">
    <source>
        <dbReference type="ARBA" id="ARBA00023315"/>
    </source>
</evidence>
<dbReference type="PANTHER" id="PTHR43792:SF8">
    <property type="entry name" value="[RIBOSOMAL PROTEIN US5]-ALANINE N-ACETYLTRANSFERASE"/>
    <property type="match status" value="1"/>
</dbReference>
<evidence type="ECO:0000256" key="3">
    <source>
        <dbReference type="ARBA" id="ARBA00038502"/>
    </source>
</evidence>
<keyword evidence="2" id="KW-0012">Acyltransferase</keyword>
<dbReference type="InterPro" id="IPR051531">
    <property type="entry name" value="N-acetyltransferase"/>
</dbReference>
<comment type="caution">
    <text evidence="5">The sequence shown here is derived from an EMBL/GenBank/DDBJ whole genome shotgun (WGS) entry which is preliminary data.</text>
</comment>
<organism evidence="5 6">
    <name type="scientific">Kribbella orskensis</name>
    <dbReference type="NCBI Taxonomy" id="2512216"/>
    <lineage>
        <taxon>Bacteria</taxon>
        <taxon>Bacillati</taxon>
        <taxon>Actinomycetota</taxon>
        <taxon>Actinomycetes</taxon>
        <taxon>Propionibacteriales</taxon>
        <taxon>Kribbellaceae</taxon>
        <taxon>Kribbella</taxon>
    </lineage>
</organism>
<feature type="domain" description="N-acetyltransferase" evidence="4">
    <location>
        <begin position="15"/>
        <end position="176"/>
    </location>
</feature>
<gene>
    <name evidence="5" type="ORF">EV644_101854</name>
</gene>
<accession>A0ABY2BVM5</accession>
<dbReference type="Gene3D" id="3.40.630.30">
    <property type="match status" value="2"/>
</dbReference>
<protein>
    <submittedName>
        <fullName evidence="5">RimJ/RimL family protein N-acetyltransferase</fullName>
    </submittedName>
</protein>
<dbReference type="InterPro" id="IPR016181">
    <property type="entry name" value="Acyl_CoA_acyltransferase"/>
</dbReference>
<dbReference type="Pfam" id="PF13302">
    <property type="entry name" value="Acetyltransf_3"/>
    <property type="match status" value="2"/>
</dbReference>
<dbReference type="SUPFAM" id="SSF55729">
    <property type="entry name" value="Acyl-CoA N-acyltransferases (Nat)"/>
    <property type="match status" value="2"/>
</dbReference>
<evidence type="ECO:0000313" key="6">
    <source>
        <dbReference type="Proteomes" id="UP000295818"/>
    </source>
</evidence>
<dbReference type="InterPro" id="IPR000182">
    <property type="entry name" value="GNAT_dom"/>
</dbReference>
<feature type="domain" description="N-acetyltransferase" evidence="4">
    <location>
        <begin position="196"/>
        <end position="361"/>
    </location>
</feature>